<dbReference type="PANTHER" id="PTHR48021:SF48">
    <property type="entry name" value="MAJOR FACILITATOR SUPERFAMILY (MFS) PROFILE DOMAIN-CONTAINING PROTEIN"/>
    <property type="match status" value="1"/>
</dbReference>
<feature type="transmembrane region" description="Helical" evidence="9">
    <location>
        <begin position="157"/>
        <end position="174"/>
    </location>
</feature>
<dbReference type="InterPro" id="IPR020846">
    <property type="entry name" value="MFS_dom"/>
</dbReference>
<accession>A0ABD3LEG2</accession>
<feature type="domain" description="Major facilitator superfamily (MFS) profile" evidence="10">
    <location>
        <begin position="46"/>
        <end position="481"/>
    </location>
</feature>
<evidence type="ECO:0000259" key="10">
    <source>
        <dbReference type="PROSITE" id="PS50850"/>
    </source>
</evidence>
<keyword evidence="7 9" id="KW-0472">Membrane</keyword>
<keyword evidence="4" id="KW-0762">Sugar transport</keyword>
<sequence>MERGRQGEDGSPTSALLPEEVSAHGSHGSSITSSSDPAVTPLVIFSTLVAVSGSFVTGCASGYSSPTESGIMEDLGLSTAEAMEHILYSYSPHFMLQYSLFSSILTVGGLIAALVNGRITDLIGRRRAMWLSQIVCAAGWLSIACAKNAWWLDIGRLLNGLGIGIICYAVPVYITEITPRTVRGAFTTFNQFMLCCGFSLIYFLGTIVSWRILALISVIPCVIQIVGLFFVPESPRWLVSVHQEEGFEVTLQRLRGKGVNITQEAADIRDYTETFERQSQSGILHLFQRRYARPLMIAVGLMMLQQFGGSNAFASYTGSIFESAGFSSTFGTRSIAIIQIPATALSVILTDKAGRRPLLMISSAGMSLSCVLLGLSFFIQDHHHWKAVTPILVYVAITAYSIAYSLGMGGLPWVIMSEIFPVNIKGSAGSLVTFVNWSCSWIVTYTFNFMFEWNAPGTFFIFACVCGLTVLFTMKVVPETKGRALEELQASLAHFL</sequence>
<dbReference type="PROSITE" id="PS00217">
    <property type="entry name" value="SUGAR_TRANSPORT_2"/>
    <property type="match status" value="1"/>
</dbReference>
<evidence type="ECO:0000256" key="9">
    <source>
        <dbReference type="SAM" id="Phobius"/>
    </source>
</evidence>
<dbReference type="CDD" id="cd17358">
    <property type="entry name" value="MFS_GLUT6_8_Class3_like"/>
    <property type="match status" value="1"/>
</dbReference>
<dbReference type="InterPro" id="IPR005828">
    <property type="entry name" value="MFS_sugar_transport-like"/>
</dbReference>
<dbReference type="NCBIfam" id="TIGR00879">
    <property type="entry name" value="SP"/>
    <property type="match status" value="1"/>
</dbReference>
<feature type="transmembrane region" description="Helical" evidence="9">
    <location>
        <begin position="391"/>
        <end position="416"/>
    </location>
</feature>
<evidence type="ECO:0000256" key="3">
    <source>
        <dbReference type="ARBA" id="ARBA00022448"/>
    </source>
</evidence>
<protein>
    <recommendedName>
        <fullName evidence="10">Major facilitator superfamily (MFS) profile domain-containing protein</fullName>
    </recommendedName>
</protein>
<gene>
    <name evidence="11" type="ORF">ACJRO7_011211</name>
</gene>
<feature type="transmembrane region" description="Helical" evidence="9">
    <location>
        <begin position="128"/>
        <end position="151"/>
    </location>
</feature>
<evidence type="ECO:0000313" key="12">
    <source>
        <dbReference type="Proteomes" id="UP001634007"/>
    </source>
</evidence>
<comment type="subcellular location">
    <subcellularLocation>
        <location evidence="1">Membrane</location>
        <topology evidence="1">Multi-pass membrane protein</topology>
    </subcellularLocation>
</comment>
<dbReference type="InterPro" id="IPR050549">
    <property type="entry name" value="MFS_Trehalose_Transporter"/>
</dbReference>
<keyword evidence="5 9" id="KW-0812">Transmembrane</keyword>
<dbReference type="SUPFAM" id="SSF103473">
    <property type="entry name" value="MFS general substrate transporter"/>
    <property type="match status" value="1"/>
</dbReference>
<dbReference type="InterPro" id="IPR005829">
    <property type="entry name" value="Sugar_transporter_CS"/>
</dbReference>
<evidence type="ECO:0000256" key="8">
    <source>
        <dbReference type="RuleBase" id="RU003346"/>
    </source>
</evidence>
<feature type="transmembrane region" description="Helical" evidence="9">
    <location>
        <begin position="334"/>
        <end position="351"/>
    </location>
</feature>
<dbReference type="InterPro" id="IPR036259">
    <property type="entry name" value="MFS_trans_sf"/>
</dbReference>
<feature type="transmembrane region" description="Helical" evidence="9">
    <location>
        <begin position="459"/>
        <end position="477"/>
    </location>
</feature>
<feature type="transmembrane region" description="Helical" evidence="9">
    <location>
        <begin position="428"/>
        <end position="447"/>
    </location>
</feature>
<dbReference type="InterPro" id="IPR044775">
    <property type="entry name" value="MFS_ERD6/Tret1-like"/>
</dbReference>
<feature type="transmembrane region" description="Helical" evidence="9">
    <location>
        <begin position="186"/>
        <end position="204"/>
    </location>
</feature>
<evidence type="ECO:0000256" key="4">
    <source>
        <dbReference type="ARBA" id="ARBA00022597"/>
    </source>
</evidence>
<dbReference type="Gene3D" id="1.20.1250.20">
    <property type="entry name" value="MFS general substrate transporter like domains"/>
    <property type="match status" value="1"/>
</dbReference>
<evidence type="ECO:0000256" key="1">
    <source>
        <dbReference type="ARBA" id="ARBA00004141"/>
    </source>
</evidence>
<dbReference type="AlphaFoldDB" id="A0ABD3LEG2"/>
<comment type="caution">
    <text evidence="11">The sequence shown here is derived from an EMBL/GenBank/DDBJ whole genome shotgun (WGS) entry which is preliminary data.</text>
</comment>
<feature type="transmembrane region" description="Helical" evidence="9">
    <location>
        <begin position="42"/>
        <end position="63"/>
    </location>
</feature>
<reference evidence="11 12" key="1">
    <citation type="submission" date="2024-11" db="EMBL/GenBank/DDBJ databases">
        <title>Chromosome-level genome assembly of Eucalyptus globulus Labill. provides insights into its genome evolution.</title>
        <authorList>
            <person name="Li X."/>
        </authorList>
    </citation>
    <scope>NUCLEOTIDE SEQUENCE [LARGE SCALE GENOMIC DNA]</scope>
    <source>
        <strain evidence="11">CL2024</strain>
        <tissue evidence="11">Fresh tender leaves</tissue>
    </source>
</reference>
<evidence type="ECO:0000256" key="5">
    <source>
        <dbReference type="ARBA" id="ARBA00022692"/>
    </source>
</evidence>
<organism evidence="11 12">
    <name type="scientific">Eucalyptus globulus</name>
    <name type="common">Tasmanian blue gum</name>
    <dbReference type="NCBI Taxonomy" id="34317"/>
    <lineage>
        <taxon>Eukaryota</taxon>
        <taxon>Viridiplantae</taxon>
        <taxon>Streptophyta</taxon>
        <taxon>Embryophyta</taxon>
        <taxon>Tracheophyta</taxon>
        <taxon>Spermatophyta</taxon>
        <taxon>Magnoliopsida</taxon>
        <taxon>eudicotyledons</taxon>
        <taxon>Gunneridae</taxon>
        <taxon>Pentapetalae</taxon>
        <taxon>rosids</taxon>
        <taxon>malvids</taxon>
        <taxon>Myrtales</taxon>
        <taxon>Myrtaceae</taxon>
        <taxon>Myrtoideae</taxon>
        <taxon>Eucalypteae</taxon>
        <taxon>Eucalyptus</taxon>
    </lineage>
</organism>
<proteinExistence type="inferred from homology"/>
<dbReference type="PANTHER" id="PTHR48021">
    <property type="match status" value="1"/>
</dbReference>
<keyword evidence="6 9" id="KW-1133">Transmembrane helix</keyword>
<dbReference type="PRINTS" id="PR00171">
    <property type="entry name" value="SUGRTRNSPORT"/>
</dbReference>
<evidence type="ECO:0000256" key="6">
    <source>
        <dbReference type="ARBA" id="ARBA00022989"/>
    </source>
</evidence>
<feature type="transmembrane region" description="Helical" evidence="9">
    <location>
        <begin position="295"/>
        <end position="314"/>
    </location>
</feature>
<dbReference type="EMBL" id="JBJKBG010000002">
    <property type="protein sequence ID" value="KAL3750190.1"/>
    <property type="molecule type" value="Genomic_DNA"/>
</dbReference>
<feature type="transmembrane region" description="Helical" evidence="9">
    <location>
        <begin position="358"/>
        <end position="379"/>
    </location>
</feature>
<dbReference type="GO" id="GO:0016020">
    <property type="term" value="C:membrane"/>
    <property type="evidence" value="ECO:0007669"/>
    <property type="project" value="UniProtKB-SubCell"/>
</dbReference>
<dbReference type="InterPro" id="IPR003663">
    <property type="entry name" value="Sugar/inositol_transpt"/>
</dbReference>
<dbReference type="FunFam" id="1.20.1250.20:FF:000043">
    <property type="entry name" value="sugar transporter ERD6-like 6"/>
    <property type="match status" value="1"/>
</dbReference>
<feature type="transmembrane region" description="Helical" evidence="9">
    <location>
        <begin position="95"/>
        <end position="116"/>
    </location>
</feature>
<evidence type="ECO:0000313" key="11">
    <source>
        <dbReference type="EMBL" id="KAL3750190.1"/>
    </source>
</evidence>
<comment type="similarity">
    <text evidence="2 8">Belongs to the major facilitator superfamily. Sugar transporter (TC 2.A.1.1) family.</text>
</comment>
<keyword evidence="3 8" id="KW-0813">Transport</keyword>
<keyword evidence="12" id="KW-1185">Reference proteome</keyword>
<dbReference type="Proteomes" id="UP001634007">
    <property type="component" value="Unassembled WGS sequence"/>
</dbReference>
<evidence type="ECO:0000256" key="2">
    <source>
        <dbReference type="ARBA" id="ARBA00010992"/>
    </source>
</evidence>
<dbReference type="PROSITE" id="PS50850">
    <property type="entry name" value="MFS"/>
    <property type="match status" value="1"/>
</dbReference>
<evidence type="ECO:0000256" key="7">
    <source>
        <dbReference type="ARBA" id="ARBA00023136"/>
    </source>
</evidence>
<name>A0ABD3LEG2_EUCGL</name>
<dbReference type="Pfam" id="PF00083">
    <property type="entry name" value="Sugar_tr"/>
    <property type="match status" value="1"/>
</dbReference>
<feature type="transmembrane region" description="Helical" evidence="9">
    <location>
        <begin position="210"/>
        <end position="231"/>
    </location>
</feature>